<name>A0A4R2KUL7_9GAMM</name>
<keyword evidence="1" id="KW-0328">Glycosyltransferase</keyword>
<reference evidence="8 9" key="1">
    <citation type="submission" date="2019-03" db="EMBL/GenBank/DDBJ databases">
        <title>Genomic Encyclopedia of Type Strains, Phase IV (KMG-IV): sequencing the most valuable type-strain genomes for metagenomic binning, comparative biology and taxonomic classification.</title>
        <authorList>
            <person name="Goeker M."/>
        </authorList>
    </citation>
    <scope>NUCLEOTIDE SEQUENCE [LARGE SCALE GENOMIC DNA]</scope>
    <source>
        <strain evidence="8 9">DSM 25287</strain>
    </source>
</reference>
<dbReference type="EMBL" id="SLWY01000024">
    <property type="protein sequence ID" value="TCO78121.1"/>
    <property type="molecule type" value="Genomic_DNA"/>
</dbReference>
<evidence type="ECO:0000256" key="1">
    <source>
        <dbReference type="ARBA" id="ARBA00022676"/>
    </source>
</evidence>
<comment type="similarity">
    <text evidence="4">Belongs to the glycosyltransferase 104 family.</text>
</comment>
<evidence type="ECO:0000256" key="2">
    <source>
        <dbReference type="ARBA" id="ARBA00022679"/>
    </source>
</evidence>
<dbReference type="PIRSF" id="PIRSF015557">
    <property type="entry name" value="UCP015557"/>
    <property type="match status" value="1"/>
</dbReference>
<sequence>MPAALDWTIFCRVVDNYGDAGVCWRLARQLVAEYGQRVTLWIDAPQRLARLWPAVDASAAAQSVAGVHLRRWDAAAAEVALGDVVIEAFACELPPAVRAALRRRRPLWINLEYLSAEPWVAGCHGLSSPQPGGPDKVFFFPGFTAGTGGLLAEAAARRARAVWGAMQARDWLAARGIAEVAGARRVSLFAYANAALPEWLDALAAGPGRWHLLVPQGRVLAPLAAWCGVPLAPGAAFARGALQVSVLAFLDQDGYDRLLWSCDLNLVRGEDSFVRAQWARRPLLWQAYRQEADAHLVKLDAWLVRYLAGAPAEPAAACAALHQAWNRERGVAAAWPAFVAALPALTAHAACWADALSVYTDLAGNLVAFAAARRVP</sequence>
<dbReference type="NCBIfam" id="TIGR03837">
    <property type="entry name" value="efp_Arg_rhamno"/>
    <property type="match status" value="1"/>
</dbReference>
<evidence type="ECO:0000313" key="8">
    <source>
        <dbReference type="EMBL" id="TCO78121.1"/>
    </source>
</evidence>
<dbReference type="GO" id="GO:0106361">
    <property type="term" value="F:protein-arginine rhamnosyltransferase activity"/>
    <property type="evidence" value="ECO:0007669"/>
    <property type="project" value="InterPro"/>
</dbReference>
<comment type="caution">
    <text evidence="8">The sequence shown here is derived from an EMBL/GenBank/DDBJ whole genome shotgun (WGS) entry which is preliminary data.</text>
</comment>
<keyword evidence="9" id="KW-1185">Reference proteome</keyword>
<proteinExistence type="inferred from homology"/>
<keyword evidence="2" id="KW-0808">Transferase</keyword>
<dbReference type="OrthoDB" id="209085at2"/>
<dbReference type="Proteomes" id="UP000295765">
    <property type="component" value="Unassembled WGS sequence"/>
</dbReference>
<gene>
    <name evidence="8" type="ORF">EV699_12438</name>
</gene>
<comment type="catalytic activity">
    <reaction evidence="7">
        <text>dTDP-beta-L-rhamnose + L-arginyl-[protein] = N(omega)-(alpha-L-rhamnosyl)-L-arginyl-[protein] + dTDP + H(+)</text>
        <dbReference type="Rhea" id="RHEA:66692"/>
        <dbReference type="Rhea" id="RHEA-COMP:10532"/>
        <dbReference type="Rhea" id="RHEA-COMP:17096"/>
        <dbReference type="ChEBI" id="CHEBI:15378"/>
        <dbReference type="ChEBI" id="CHEBI:29965"/>
        <dbReference type="ChEBI" id="CHEBI:57510"/>
        <dbReference type="ChEBI" id="CHEBI:58369"/>
        <dbReference type="ChEBI" id="CHEBI:167445"/>
    </reaction>
    <physiologicalReaction direction="left-to-right" evidence="7">
        <dbReference type="Rhea" id="RHEA:66693"/>
    </physiologicalReaction>
</comment>
<accession>A0A4R2KUL7</accession>
<dbReference type="InterPro" id="IPR016633">
    <property type="entry name" value="EarP"/>
</dbReference>
<evidence type="ECO:0000256" key="7">
    <source>
        <dbReference type="ARBA" id="ARBA00048472"/>
    </source>
</evidence>
<dbReference type="AlphaFoldDB" id="A0A4R2KUL7"/>
<dbReference type="RefSeq" id="WP_132545294.1">
    <property type="nucleotide sequence ID" value="NZ_SLWY01000024.1"/>
</dbReference>
<dbReference type="Pfam" id="PF10093">
    <property type="entry name" value="EarP"/>
    <property type="match status" value="1"/>
</dbReference>
<evidence type="ECO:0000256" key="3">
    <source>
        <dbReference type="ARBA" id="ARBA00024303"/>
    </source>
</evidence>
<evidence type="ECO:0000256" key="6">
    <source>
        <dbReference type="ARBA" id="ARBA00030025"/>
    </source>
</evidence>
<evidence type="ECO:0000313" key="9">
    <source>
        <dbReference type="Proteomes" id="UP000295765"/>
    </source>
</evidence>
<evidence type="ECO:0000256" key="4">
    <source>
        <dbReference type="ARBA" id="ARBA00024346"/>
    </source>
</evidence>
<comment type="function">
    <text evidence="3">Protein-arginine rhamnosyltransferase that catalyzes the transfer of a single rhamnose to elongation factor P (EF-P) on 'Lys-32', a modification required for EF-P-dependent rescue of polyproline stalled ribosomes.</text>
</comment>
<protein>
    <recommendedName>
        <fullName evidence="5">Protein-arginine rhamnosyltransferase</fullName>
    </recommendedName>
    <alternativeName>
        <fullName evidence="6">EF-P arginine rhamnosyltransferase</fullName>
    </alternativeName>
</protein>
<organism evidence="8 9">
    <name type="scientific">Plasticicumulans lactativorans</name>
    <dbReference type="NCBI Taxonomy" id="1133106"/>
    <lineage>
        <taxon>Bacteria</taxon>
        <taxon>Pseudomonadati</taxon>
        <taxon>Pseudomonadota</taxon>
        <taxon>Gammaproteobacteria</taxon>
        <taxon>Candidatus Competibacteraceae</taxon>
        <taxon>Plasticicumulans</taxon>
    </lineage>
</organism>
<evidence type="ECO:0000256" key="5">
    <source>
        <dbReference type="ARBA" id="ARBA00024416"/>
    </source>
</evidence>